<dbReference type="AlphaFoldDB" id="A0A4U1FZL8"/>
<organism evidence="2 3">
    <name type="scientific">Pedobacter hiemivivus</name>
    <dbReference type="NCBI Taxonomy" id="2530454"/>
    <lineage>
        <taxon>Bacteria</taxon>
        <taxon>Pseudomonadati</taxon>
        <taxon>Bacteroidota</taxon>
        <taxon>Sphingobacteriia</taxon>
        <taxon>Sphingobacteriales</taxon>
        <taxon>Sphingobacteriaceae</taxon>
        <taxon>Pedobacter</taxon>
    </lineage>
</organism>
<proteinExistence type="predicted"/>
<gene>
    <name evidence="2" type="ORF">FBD94_23120</name>
</gene>
<dbReference type="PANTHER" id="PTHR32305:SF15">
    <property type="entry name" value="PROTEIN RHSA-RELATED"/>
    <property type="match status" value="1"/>
</dbReference>
<comment type="caution">
    <text evidence="2">The sequence shown here is derived from an EMBL/GenBank/DDBJ whole genome shotgun (WGS) entry which is preliminary data.</text>
</comment>
<accession>A0A4U1FZL8</accession>
<dbReference type="RefSeq" id="WP_136881978.1">
    <property type="nucleotide sequence ID" value="NZ_SWDX01000012.1"/>
</dbReference>
<dbReference type="PANTHER" id="PTHR32305">
    <property type="match status" value="1"/>
</dbReference>
<sequence>SWNGNGSDKYKEDYTYDGNGNILTLQRNGSGGSLMDSLSYTYNKVNGKLQNNRLSQLNDLSGSGNQSGELPAGLRNYGYDAIGNLIAEGKAGENSSAIEWNVYGKIKKVTLPDGSIIDYTYDAAGNRVSKKLGTLTTWYVRDAQGNSLGVYDNAGSVTNWKEQQLYGSSRLGMWKPNFNLATDSGKIKWNDVNLKFFELNNHLGNVLAVVSDNVSFSGGSPVPDVMSAQDYYPFGMIQPGRSFSSGNYRYGFNGKENDNEVKGDGNQQDYGMRIYDPRVGRFYSTDPLSYRYPDLSTYQFASNSPIENIDLDGLEKVSATMEAAKAATNRIIVKKAEEVGTRFAVDQAGRLIQQGSRGALAEALGGAGRMLGATLGTVINVLIPVPNDPNGGTEGAWLRKKRAAADLHATINHLQIFTNDPSTLSDQYLVQVRERLATGKAYASDYKYAQEANSRFGGQNKSDIEVGQGVVYLRIDKTGSLKPYIGQAKSLSRYEARQKEHDRANPESDFTFTIINLGSPGLDLNEKEQEALNALGGPTNKGNRDGGTSNKKNVIKQNKNGS</sequence>
<dbReference type="InterPro" id="IPR050708">
    <property type="entry name" value="T6SS_VgrG/RHS"/>
</dbReference>
<reference evidence="2 3" key="1">
    <citation type="submission" date="2019-04" db="EMBL/GenBank/DDBJ databases">
        <title>Pedobacter sp. RP-1-16 sp. nov., isolated from Arctic soil.</title>
        <authorList>
            <person name="Dahal R.H."/>
            <person name="Kim D.-U."/>
        </authorList>
    </citation>
    <scope>NUCLEOTIDE SEQUENCE [LARGE SCALE GENOMIC DNA]</scope>
    <source>
        <strain evidence="2 3">RP-1-16</strain>
    </source>
</reference>
<dbReference type="Proteomes" id="UP000309594">
    <property type="component" value="Unassembled WGS sequence"/>
</dbReference>
<protein>
    <submittedName>
        <fullName evidence="2">RHS repeat-associated core domain-containing protein</fullName>
    </submittedName>
</protein>
<feature type="region of interest" description="Disordered" evidence="1">
    <location>
        <begin position="529"/>
        <end position="562"/>
    </location>
</feature>
<dbReference type="Gene3D" id="2.180.10.10">
    <property type="entry name" value="RHS repeat-associated core"/>
    <property type="match status" value="1"/>
</dbReference>
<evidence type="ECO:0000313" key="3">
    <source>
        <dbReference type="Proteomes" id="UP000309594"/>
    </source>
</evidence>
<feature type="compositionally biased region" description="Polar residues" evidence="1">
    <location>
        <begin position="546"/>
        <end position="562"/>
    </location>
</feature>
<name>A0A4U1FZL8_9SPHI</name>
<evidence type="ECO:0000313" key="2">
    <source>
        <dbReference type="EMBL" id="TKC56607.1"/>
    </source>
</evidence>
<dbReference type="InterPro" id="IPR031325">
    <property type="entry name" value="RHS_repeat"/>
</dbReference>
<evidence type="ECO:0000256" key="1">
    <source>
        <dbReference type="SAM" id="MobiDB-lite"/>
    </source>
</evidence>
<dbReference type="Pfam" id="PF05593">
    <property type="entry name" value="RHS_repeat"/>
    <property type="match status" value="1"/>
</dbReference>
<dbReference type="NCBIfam" id="TIGR03696">
    <property type="entry name" value="Rhs_assc_core"/>
    <property type="match status" value="1"/>
</dbReference>
<dbReference type="EMBL" id="SWDX01000012">
    <property type="protein sequence ID" value="TKC56607.1"/>
    <property type="molecule type" value="Genomic_DNA"/>
</dbReference>
<dbReference type="InterPro" id="IPR022385">
    <property type="entry name" value="Rhs_assc_core"/>
</dbReference>
<feature type="non-terminal residue" evidence="2">
    <location>
        <position position="1"/>
    </location>
</feature>